<evidence type="ECO:0000313" key="2">
    <source>
        <dbReference type="EMBL" id="CAD8574533.1"/>
    </source>
</evidence>
<keyword evidence="1" id="KW-0812">Transmembrane</keyword>
<gene>
    <name evidence="2" type="ORF">LDAN0322_LOCUS678</name>
</gene>
<name>A0A7S0KBF9_9STRA</name>
<protein>
    <submittedName>
        <fullName evidence="2">Uncharacterized protein</fullName>
    </submittedName>
</protein>
<dbReference type="EMBL" id="HBEU01001021">
    <property type="protein sequence ID" value="CAD8574533.1"/>
    <property type="molecule type" value="Transcribed_RNA"/>
</dbReference>
<keyword evidence="1" id="KW-1133">Transmembrane helix</keyword>
<accession>A0A7S0KBF9</accession>
<reference evidence="2" key="1">
    <citation type="submission" date="2021-01" db="EMBL/GenBank/DDBJ databases">
        <authorList>
            <person name="Corre E."/>
            <person name="Pelletier E."/>
            <person name="Niang G."/>
            <person name="Scheremetjew M."/>
            <person name="Finn R."/>
            <person name="Kale V."/>
            <person name="Holt S."/>
            <person name="Cochrane G."/>
            <person name="Meng A."/>
            <person name="Brown T."/>
            <person name="Cohen L."/>
        </authorList>
    </citation>
    <scope>NUCLEOTIDE SEQUENCE</scope>
    <source>
        <strain evidence="2">B651</strain>
    </source>
</reference>
<proteinExistence type="predicted"/>
<dbReference type="AlphaFoldDB" id="A0A7S0KBF9"/>
<sequence>MMRRRNRCNGAADEDSVLTIKSASSALTRIGEKISPRRRRIRKQQLAAEEAANEIELDKRRLRPKSIAEEDLRRYEELSRTKKIVYGDEYALGDTLPKQMGENGLSFDAERPLPASTSGWFWFLFPRLALMFVVYDETVIDLLMHIDDNMFPVVVGLCLLLFVNVSRGIGIYIIDNIEKNGASLSSMKESLVFVRRNLSVATSVFYVICWVISGTYACVKLYLLNMVREQIDDSDDDINGINWALFQYESLGLVKWIIKYISCFFVCALMFVETAIKYKFESSSQVKSK</sequence>
<feature type="transmembrane region" description="Helical" evidence="1">
    <location>
        <begin position="150"/>
        <end position="177"/>
    </location>
</feature>
<feature type="transmembrane region" description="Helical" evidence="1">
    <location>
        <begin position="119"/>
        <end position="135"/>
    </location>
</feature>
<evidence type="ECO:0000256" key="1">
    <source>
        <dbReference type="SAM" id="Phobius"/>
    </source>
</evidence>
<keyword evidence="1" id="KW-0472">Membrane</keyword>
<feature type="transmembrane region" description="Helical" evidence="1">
    <location>
        <begin position="253"/>
        <end position="272"/>
    </location>
</feature>
<organism evidence="2">
    <name type="scientific">Leptocylindrus aporus</name>
    <dbReference type="NCBI Taxonomy" id="1398097"/>
    <lineage>
        <taxon>Eukaryota</taxon>
        <taxon>Sar</taxon>
        <taxon>Stramenopiles</taxon>
        <taxon>Ochrophyta</taxon>
        <taxon>Bacillariophyta</taxon>
        <taxon>Coscinodiscophyceae</taxon>
        <taxon>Chaetocerotophycidae</taxon>
        <taxon>Leptocylindrales</taxon>
        <taxon>Leptocylindraceae</taxon>
        <taxon>Leptocylindrus</taxon>
    </lineage>
</organism>
<feature type="transmembrane region" description="Helical" evidence="1">
    <location>
        <begin position="198"/>
        <end position="223"/>
    </location>
</feature>